<evidence type="ECO:0000313" key="4">
    <source>
        <dbReference type="EMBL" id="KAF9625422.1"/>
    </source>
</evidence>
<keyword evidence="2" id="KW-1133">Transmembrane helix</keyword>
<proteinExistence type="inferred from homology"/>
<accession>A0A835IZC1</accession>
<keyword evidence="2" id="KW-0812">Transmembrane</keyword>
<dbReference type="Gene3D" id="3.20.70.20">
    <property type="match status" value="1"/>
</dbReference>
<dbReference type="SUPFAM" id="SSF51998">
    <property type="entry name" value="PFL-like glycyl radical enzymes"/>
    <property type="match status" value="1"/>
</dbReference>
<dbReference type="GO" id="GO:0009263">
    <property type="term" value="P:deoxyribonucleotide biosynthetic process"/>
    <property type="evidence" value="ECO:0007669"/>
    <property type="project" value="TreeGrafter"/>
</dbReference>
<sequence>MDIQVKKQKYIPRSVLYENQLVITIPNSRVMKVIARSILLALIIVTFPFIEYFIQDSRDRSLVVENGLSFNPIDSVLLPLIFQDLIHEGLFKLGDKALFVSSGFYNLNDYENWNILIDNGIDLVLKWIKMNSDLVRKMNIDLEIKQRSLVDMAVDRGCYIDQSQSLNIHMDQPNFGKLTSLHFYAWSKGLKTRMYYLRSHAAADAIKFTVDTSALKVKTKAMPVVDDIIILVPKWRKLSVNREECMACGS</sequence>
<dbReference type="OrthoDB" id="3000483at2759"/>
<organism evidence="4 5">
    <name type="scientific">Coptis chinensis</name>
    <dbReference type="NCBI Taxonomy" id="261450"/>
    <lineage>
        <taxon>Eukaryota</taxon>
        <taxon>Viridiplantae</taxon>
        <taxon>Streptophyta</taxon>
        <taxon>Embryophyta</taxon>
        <taxon>Tracheophyta</taxon>
        <taxon>Spermatophyta</taxon>
        <taxon>Magnoliopsida</taxon>
        <taxon>Ranunculales</taxon>
        <taxon>Ranunculaceae</taxon>
        <taxon>Coptidoideae</taxon>
        <taxon>Coptis</taxon>
    </lineage>
</organism>
<dbReference type="GO" id="GO:0005971">
    <property type="term" value="C:ribonucleoside-diphosphate reductase complex"/>
    <property type="evidence" value="ECO:0007669"/>
    <property type="project" value="TreeGrafter"/>
</dbReference>
<comment type="similarity">
    <text evidence="1">Belongs to the ribonucleoside diphosphate reductase large chain family.</text>
</comment>
<dbReference type="InterPro" id="IPR000788">
    <property type="entry name" value="RNR_lg_C"/>
</dbReference>
<dbReference type="InterPro" id="IPR039718">
    <property type="entry name" value="Rrm1"/>
</dbReference>
<feature type="domain" description="Ribonucleotide reductase large subunit C-terminal" evidence="3">
    <location>
        <begin position="130"/>
        <end position="196"/>
    </location>
</feature>
<dbReference type="EMBL" id="JADFTS010000001">
    <property type="protein sequence ID" value="KAF9625422.1"/>
    <property type="molecule type" value="Genomic_DNA"/>
</dbReference>
<evidence type="ECO:0000313" key="5">
    <source>
        <dbReference type="Proteomes" id="UP000631114"/>
    </source>
</evidence>
<dbReference type="PANTHER" id="PTHR11573">
    <property type="entry name" value="RIBONUCLEOSIDE-DIPHOSPHATE REDUCTASE LARGE CHAIN"/>
    <property type="match status" value="1"/>
</dbReference>
<evidence type="ECO:0000256" key="2">
    <source>
        <dbReference type="SAM" id="Phobius"/>
    </source>
</evidence>
<dbReference type="Pfam" id="PF02867">
    <property type="entry name" value="Ribonuc_red_lgC"/>
    <property type="match status" value="1"/>
</dbReference>
<dbReference type="PANTHER" id="PTHR11573:SF6">
    <property type="entry name" value="RIBONUCLEOSIDE-DIPHOSPHATE REDUCTASE LARGE SUBUNIT"/>
    <property type="match status" value="1"/>
</dbReference>
<comment type="caution">
    <text evidence="4">The sequence shown here is derived from an EMBL/GenBank/DDBJ whole genome shotgun (WGS) entry which is preliminary data.</text>
</comment>
<protein>
    <recommendedName>
        <fullName evidence="3">Ribonucleotide reductase large subunit C-terminal domain-containing protein</fullName>
    </recommendedName>
</protein>
<dbReference type="GO" id="GO:0005524">
    <property type="term" value="F:ATP binding"/>
    <property type="evidence" value="ECO:0007669"/>
    <property type="project" value="TreeGrafter"/>
</dbReference>
<evidence type="ECO:0000256" key="1">
    <source>
        <dbReference type="ARBA" id="ARBA00010406"/>
    </source>
</evidence>
<evidence type="ECO:0000259" key="3">
    <source>
        <dbReference type="Pfam" id="PF02867"/>
    </source>
</evidence>
<reference evidence="4 5" key="1">
    <citation type="submission" date="2020-10" db="EMBL/GenBank/DDBJ databases">
        <title>The Coptis chinensis genome and diversification of protoberbering-type alkaloids.</title>
        <authorList>
            <person name="Wang B."/>
            <person name="Shu S."/>
            <person name="Song C."/>
            <person name="Liu Y."/>
        </authorList>
    </citation>
    <scope>NUCLEOTIDE SEQUENCE [LARGE SCALE GENOMIC DNA]</scope>
    <source>
        <strain evidence="4">HL-2020</strain>
        <tissue evidence="4">Leaf</tissue>
    </source>
</reference>
<dbReference type="Proteomes" id="UP000631114">
    <property type="component" value="Unassembled WGS sequence"/>
</dbReference>
<gene>
    <name evidence="4" type="ORF">IFM89_022580</name>
</gene>
<keyword evidence="2" id="KW-0472">Membrane</keyword>
<name>A0A835IZC1_9MAGN</name>
<feature type="transmembrane region" description="Helical" evidence="2">
    <location>
        <begin position="33"/>
        <end position="54"/>
    </location>
</feature>
<dbReference type="GO" id="GO:0004748">
    <property type="term" value="F:ribonucleoside-diphosphate reductase activity, thioredoxin disulfide as acceptor"/>
    <property type="evidence" value="ECO:0007669"/>
    <property type="project" value="TreeGrafter"/>
</dbReference>
<dbReference type="AlphaFoldDB" id="A0A835IZC1"/>
<keyword evidence="5" id="KW-1185">Reference proteome</keyword>